<evidence type="ECO:0000313" key="2">
    <source>
        <dbReference type="Proteomes" id="UP000030653"/>
    </source>
</evidence>
<protein>
    <submittedName>
        <fullName evidence="1">Uncharacterized protein</fullName>
    </submittedName>
</protein>
<name>M5GA83_DACPD</name>
<proteinExistence type="predicted"/>
<accession>M5GA83</accession>
<reference evidence="1 2" key="1">
    <citation type="journal article" date="2012" name="Science">
        <title>The Paleozoic origin of enzymatic lignin decomposition reconstructed from 31 fungal genomes.</title>
        <authorList>
            <person name="Floudas D."/>
            <person name="Binder M."/>
            <person name="Riley R."/>
            <person name="Barry K."/>
            <person name="Blanchette R.A."/>
            <person name="Henrissat B."/>
            <person name="Martinez A.T."/>
            <person name="Otillar R."/>
            <person name="Spatafora J.W."/>
            <person name="Yadav J.S."/>
            <person name="Aerts A."/>
            <person name="Benoit I."/>
            <person name="Boyd A."/>
            <person name="Carlson A."/>
            <person name="Copeland A."/>
            <person name="Coutinho P.M."/>
            <person name="de Vries R.P."/>
            <person name="Ferreira P."/>
            <person name="Findley K."/>
            <person name="Foster B."/>
            <person name="Gaskell J."/>
            <person name="Glotzer D."/>
            <person name="Gorecki P."/>
            <person name="Heitman J."/>
            <person name="Hesse C."/>
            <person name="Hori C."/>
            <person name="Igarashi K."/>
            <person name="Jurgens J.A."/>
            <person name="Kallen N."/>
            <person name="Kersten P."/>
            <person name="Kohler A."/>
            <person name="Kuees U."/>
            <person name="Kumar T.K.A."/>
            <person name="Kuo A."/>
            <person name="LaButti K."/>
            <person name="Larrondo L.F."/>
            <person name="Lindquist E."/>
            <person name="Ling A."/>
            <person name="Lombard V."/>
            <person name="Lucas S."/>
            <person name="Lundell T."/>
            <person name="Martin R."/>
            <person name="McLaughlin D.J."/>
            <person name="Morgenstern I."/>
            <person name="Morin E."/>
            <person name="Murat C."/>
            <person name="Nagy L.G."/>
            <person name="Nolan M."/>
            <person name="Ohm R.A."/>
            <person name="Patyshakuliyeva A."/>
            <person name="Rokas A."/>
            <person name="Ruiz-Duenas F.J."/>
            <person name="Sabat G."/>
            <person name="Salamov A."/>
            <person name="Samejima M."/>
            <person name="Schmutz J."/>
            <person name="Slot J.C."/>
            <person name="St John F."/>
            <person name="Stenlid J."/>
            <person name="Sun H."/>
            <person name="Sun S."/>
            <person name="Syed K."/>
            <person name="Tsang A."/>
            <person name="Wiebenga A."/>
            <person name="Young D."/>
            <person name="Pisabarro A."/>
            <person name="Eastwood D.C."/>
            <person name="Martin F."/>
            <person name="Cullen D."/>
            <person name="Grigoriev I.V."/>
            <person name="Hibbett D.S."/>
        </authorList>
    </citation>
    <scope>NUCLEOTIDE SEQUENCE [LARGE SCALE GENOMIC DNA]</scope>
    <source>
        <strain evidence="1 2">DJM-731 SS1</strain>
    </source>
</reference>
<sequence length="175" mass="19000">MFQRLTKTSEDVVLSDHASSTAIGTESVSQLSTSTAVSKRGMRYQRAPSSTGVVYTSGYADQFVCLSVPEGTLVVYNFLLPMCSVTIPLSEIISLVPASTVSSMGIEPCGLSSCSGIGWARDWRRALWSKRRREAIEAGSVVKWKGGWCRVGFSTVEPVAFARIMREAGVFNSEE</sequence>
<dbReference type="EMBL" id="JH795856">
    <property type="protein sequence ID" value="EJU05235.1"/>
    <property type="molecule type" value="Genomic_DNA"/>
</dbReference>
<dbReference type="RefSeq" id="XP_040632129.1">
    <property type="nucleotide sequence ID" value="XM_040771664.1"/>
</dbReference>
<gene>
    <name evidence="1" type="ORF">DACRYDRAFT_19810</name>
</gene>
<dbReference type="AlphaFoldDB" id="M5GA83"/>
<dbReference type="GeneID" id="63686726"/>
<dbReference type="Proteomes" id="UP000030653">
    <property type="component" value="Unassembled WGS sequence"/>
</dbReference>
<dbReference type="HOGENOM" id="CLU_1532497_0_0_1"/>
<evidence type="ECO:0000313" key="1">
    <source>
        <dbReference type="EMBL" id="EJU05235.1"/>
    </source>
</evidence>
<organism evidence="1 2">
    <name type="scientific">Dacryopinax primogenitus (strain DJM 731)</name>
    <name type="common">Brown rot fungus</name>
    <dbReference type="NCBI Taxonomy" id="1858805"/>
    <lineage>
        <taxon>Eukaryota</taxon>
        <taxon>Fungi</taxon>
        <taxon>Dikarya</taxon>
        <taxon>Basidiomycota</taxon>
        <taxon>Agaricomycotina</taxon>
        <taxon>Dacrymycetes</taxon>
        <taxon>Dacrymycetales</taxon>
        <taxon>Dacrymycetaceae</taxon>
        <taxon>Dacryopinax</taxon>
    </lineage>
</organism>
<keyword evidence="2" id="KW-1185">Reference proteome</keyword>